<evidence type="ECO:0000313" key="2">
    <source>
        <dbReference type="EMBL" id="EFJ18516.1"/>
    </source>
</evidence>
<gene>
    <name evidence="2" type="ORF">SELMODRAFT_419925</name>
</gene>
<evidence type="ECO:0000256" key="1">
    <source>
        <dbReference type="SAM" id="Phobius"/>
    </source>
</evidence>
<evidence type="ECO:0000313" key="3">
    <source>
        <dbReference type="Proteomes" id="UP000001514"/>
    </source>
</evidence>
<name>D8SA09_SELML</name>
<dbReference type="AlphaFoldDB" id="D8SA09"/>
<keyword evidence="1" id="KW-0812">Transmembrane</keyword>
<dbReference type="Gramene" id="EFJ18516">
    <property type="protein sequence ID" value="EFJ18516"/>
    <property type="gene ID" value="SELMODRAFT_419925"/>
</dbReference>
<organism evidence="3">
    <name type="scientific">Selaginella moellendorffii</name>
    <name type="common">Spikemoss</name>
    <dbReference type="NCBI Taxonomy" id="88036"/>
    <lineage>
        <taxon>Eukaryota</taxon>
        <taxon>Viridiplantae</taxon>
        <taxon>Streptophyta</taxon>
        <taxon>Embryophyta</taxon>
        <taxon>Tracheophyta</taxon>
        <taxon>Lycopodiopsida</taxon>
        <taxon>Selaginellales</taxon>
        <taxon>Selaginellaceae</taxon>
        <taxon>Selaginella</taxon>
    </lineage>
</organism>
<feature type="transmembrane region" description="Helical" evidence="1">
    <location>
        <begin position="21"/>
        <end position="43"/>
    </location>
</feature>
<keyword evidence="1" id="KW-1133">Transmembrane helix</keyword>
<dbReference type="HOGENOM" id="CLU_020955_0_0_1"/>
<feature type="transmembrane region" description="Helical" evidence="1">
    <location>
        <begin position="483"/>
        <end position="502"/>
    </location>
</feature>
<keyword evidence="3" id="KW-1185">Reference proteome</keyword>
<reference evidence="2 3" key="1">
    <citation type="journal article" date="2011" name="Science">
        <title>The Selaginella genome identifies genetic changes associated with the evolution of vascular plants.</title>
        <authorList>
            <person name="Banks J.A."/>
            <person name="Nishiyama T."/>
            <person name="Hasebe M."/>
            <person name="Bowman J.L."/>
            <person name="Gribskov M."/>
            <person name="dePamphilis C."/>
            <person name="Albert V.A."/>
            <person name="Aono N."/>
            <person name="Aoyama T."/>
            <person name="Ambrose B.A."/>
            <person name="Ashton N.W."/>
            <person name="Axtell M.J."/>
            <person name="Barker E."/>
            <person name="Barker M.S."/>
            <person name="Bennetzen J.L."/>
            <person name="Bonawitz N.D."/>
            <person name="Chapple C."/>
            <person name="Cheng C."/>
            <person name="Correa L.G."/>
            <person name="Dacre M."/>
            <person name="DeBarry J."/>
            <person name="Dreyer I."/>
            <person name="Elias M."/>
            <person name="Engstrom E.M."/>
            <person name="Estelle M."/>
            <person name="Feng L."/>
            <person name="Finet C."/>
            <person name="Floyd S.K."/>
            <person name="Frommer W.B."/>
            <person name="Fujita T."/>
            <person name="Gramzow L."/>
            <person name="Gutensohn M."/>
            <person name="Harholt J."/>
            <person name="Hattori M."/>
            <person name="Heyl A."/>
            <person name="Hirai T."/>
            <person name="Hiwatashi Y."/>
            <person name="Ishikawa M."/>
            <person name="Iwata M."/>
            <person name="Karol K.G."/>
            <person name="Koehler B."/>
            <person name="Kolukisaoglu U."/>
            <person name="Kubo M."/>
            <person name="Kurata T."/>
            <person name="Lalonde S."/>
            <person name="Li K."/>
            <person name="Li Y."/>
            <person name="Litt A."/>
            <person name="Lyons E."/>
            <person name="Manning G."/>
            <person name="Maruyama T."/>
            <person name="Michael T.P."/>
            <person name="Mikami K."/>
            <person name="Miyazaki S."/>
            <person name="Morinaga S."/>
            <person name="Murata T."/>
            <person name="Mueller-Roeber B."/>
            <person name="Nelson D.R."/>
            <person name="Obara M."/>
            <person name="Oguri Y."/>
            <person name="Olmstead R.G."/>
            <person name="Onodera N."/>
            <person name="Petersen B.L."/>
            <person name="Pils B."/>
            <person name="Prigge M."/>
            <person name="Rensing S.A."/>
            <person name="Riano-Pachon D.M."/>
            <person name="Roberts A.W."/>
            <person name="Sato Y."/>
            <person name="Scheller H.V."/>
            <person name="Schulz B."/>
            <person name="Schulz C."/>
            <person name="Shakirov E.V."/>
            <person name="Shibagaki N."/>
            <person name="Shinohara N."/>
            <person name="Shippen D.E."/>
            <person name="Soerensen I."/>
            <person name="Sotooka R."/>
            <person name="Sugimoto N."/>
            <person name="Sugita M."/>
            <person name="Sumikawa N."/>
            <person name="Tanurdzic M."/>
            <person name="Theissen G."/>
            <person name="Ulvskov P."/>
            <person name="Wakazuki S."/>
            <person name="Weng J.K."/>
            <person name="Willats W.W."/>
            <person name="Wipf D."/>
            <person name="Wolf P.G."/>
            <person name="Yang L."/>
            <person name="Zimmer A.D."/>
            <person name="Zhu Q."/>
            <person name="Mitros T."/>
            <person name="Hellsten U."/>
            <person name="Loque D."/>
            <person name="Otillar R."/>
            <person name="Salamov A."/>
            <person name="Schmutz J."/>
            <person name="Shapiro H."/>
            <person name="Lindquist E."/>
            <person name="Lucas S."/>
            <person name="Rokhsar D."/>
            <person name="Grigoriev I.V."/>
        </authorList>
    </citation>
    <scope>NUCLEOTIDE SEQUENCE [LARGE SCALE GENOMIC DNA]</scope>
</reference>
<sequence length="636" mass="70809">MAESQGVPKLMLNPREKLTGALLIGTAFATFVATLLLTAIFAVPKMSKPPPGDYYPDIIKEDKCSTCWEATVFATSSDPFYQWVSDSSVPDTLNASLRGTLAYQRASIWRVSGNITSTNERSLYSSPDPHILGGELVKRSRTLVWKMTVYWGMSVRACFDIQDLIEESCLYTTPIVQTALGSYAALLVGVPYRKASQEPYAVESSALYLDNSAVYLTNFVSNARTSAGLKLKSSGKGIKNYVYEGQVCNRASPILVTPDVVSYMGYPSFQCACDGNLCLVGLDFTGTASNEDDIFPLKLNASGCGQGNSFWDYDRFPLEENRTSFYSYSPRWETSILLEVNFITNFMEAIRGPNQILKDFVSCTEDTIQKKAPSDDTLVSDLQECLKSPIVAVSPIFQKRLVNGEMFKDLVDTLNSDVPDDEDDNFLCGMDEGQSKMADKLCTVSLEDLNMQVLEKRLRESLTDVQRFMKKEWESTSSQRSDITVGIVTAVVTILVTIWGMFNRDLQEVEALILKHTGNFTRVVQATIGLPLFKTGIRGFLLLGVIVWNMFNVFVSLNAVGSEPRLATSKTLLQQQQGALFLVTTTSTVQVTPSWIIFFAACSFAIFVLATVPFGVYVRMRYVERKEEIELKKKRN</sequence>
<dbReference type="KEGG" id="smo:SELMODRAFT_419925"/>
<accession>D8SA09</accession>
<feature type="transmembrane region" description="Helical" evidence="1">
    <location>
        <begin position="540"/>
        <end position="560"/>
    </location>
</feature>
<dbReference type="InParanoid" id="D8SA09"/>
<dbReference type="EMBL" id="GL377609">
    <property type="protein sequence ID" value="EFJ18516.1"/>
    <property type="molecule type" value="Genomic_DNA"/>
</dbReference>
<protein>
    <submittedName>
        <fullName evidence="2">Uncharacterized protein</fullName>
    </submittedName>
</protein>
<feature type="transmembrane region" description="Helical" evidence="1">
    <location>
        <begin position="595"/>
        <end position="618"/>
    </location>
</feature>
<dbReference type="Proteomes" id="UP000001514">
    <property type="component" value="Unassembled WGS sequence"/>
</dbReference>
<proteinExistence type="predicted"/>
<keyword evidence="1" id="KW-0472">Membrane</keyword>